<dbReference type="InterPro" id="IPR040383">
    <property type="entry name" value="HAKAI/CBLL2"/>
</dbReference>
<dbReference type="SUPFAM" id="SSF57850">
    <property type="entry name" value="RING/U-box"/>
    <property type="match status" value="1"/>
</dbReference>
<dbReference type="Pfam" id="PF18408">
    <property type="entry name" value="zf_Hakai"/>
    <property type="match status" value="1"/>
</dbReference>
<dbReference type="GO" id="GO:0005634">
    <property type="term" value="C:nucleus"/>
    <property type="evidence" value="ECO:0007669"/>
    <property type="project" value="UniProtKB-SubCell"/>
</dbReference>
<evidence type="ECO:0000256" key="3">
    <source>
        <dbReference type="ARBA" id="ARBA00004906"/>
    </source>
</evidence>
<dbReference type="AlphaFoldDB" id="A0AAD9PRX6"/>
<evidence type="ECO:0000256" key="2">
    <source>
        <dbReference type="ARBA" id="ARBA00004123"/>
    </source>
</evidence>
<keyword evidence="6" id="KW-0808">Transferase</keyword>
<feature type="compositionally biased region" description="Basic and acidic residues" evidence="15">
    <location>
        <begin position="675"/>
        <end position="692"/>
    </location>
</feature>
<proteinExistence type="inferred from homology"/>
<feature type="domain" description="RING-type" evidence="16">
    <location>
        <begin position="423"/>
        <end position="460"/>
    </location>
</feature>
<keyword evidence="8 14" id="KW-0863">Zinc-finger</keyword>
<dbReference type="EMBL" id="JARQWQ010000160">
    <property type="protein sequence ID" value="KAK2547973.1"/>
    <property type="molecule type" value="Genomic_DNA"/>
</dbReference>
<dbReference type="GO" id="GO:0008270">
    <property type="term" value="F:zinc ion binding"/>
    <property type="evidence" value="ECO:0007669"/>
    <property type="project" value="UniProtKB-KW"/>
</dbReference>
<evidence type="ECO:0000256" key="11">
    <source>
        <dbReference type="ARBA" id="ARBA00023242"/>
    </source>
</evidence>
<feature type="compositionally biased region" description="Pro residues" evidence="15">
    <location>
        <begin position="703"/>
        <end position="714"/>
    </location>
</feature>
<sequence length="722" mass="79116">MNSSAKVKFLRFHEGYVRGVAFSPVDRYLFCSGAYDGKVNLYSAKKCELLGSYPITTLSLARNIKAVRFTSDGSKIIASTNARRLVVMDVETGEQLLSYDNCVYNGPDRTGLAVDTLEAPNLVACCCVNGRGLSMFDLRTPLPLDFIYDLHSNVIRDVLFLHESWPWCKGQNALLTVAIDGTAKVSTTEGRTLQSTELGSMLNTAAPTPEPFGSMADDGFYSLIMFGGEFLTSFVPEVGVQERMLEHGKDPLWKIKYTSNGSTLFTACDRGIIRKYRRFPDHHEYVEDLFCHADNVEDIDISPYDEYLELEHEGAAPGSTSQPVRRNISLKLKAKTMSASSLSSGKSKKKEGKSSERSRSGSDGDKESKKKQKSPGSSGSGKQEIVPIGQKVQDPLLHLCEKCSLPILVYGRLVSTTIVMKSLCTSLYANVQAIISFLSPCKHSFCLTCAEKGNGKCPRCGEGVQRIERAPLGSVYVCSVGGSRYGISGCRRSYFSQRDLQSHIKRRHQREQGGGESDGGEEAENERAMFPQAVPFFPAPLRETLAAVAPHPIIPGDRPFGNVGTVPVLDGRHFPGVPTIPRETFFMEGPRQQHPVVSGFPSQPPAPAPMPHVPQGAFPRPEQGPSPRFEEIRVARPMNPGPIDEGFGPRPVGPGFPGRFPGPPRSDVDWIPPVRGERDWIPPLGRSDRDWIPPRSVGNMAPPGAPPQGRPAPGDPHFRPMF</sequence>
<keyword evidence="18" id="KW-1185">Reference proteome</keyword>
<keyword evidence="7" id="KW-0479">Metal-binding</keyword>
<dbReference type="Proteomes" id="UP001249851">
    <property type="component" value="Unassembled WGS sequence"/>
</dbReference>
<dbReference type="PROSITE" id="PS00518">
    <property type="entry name" value="ZF_RING_1"/>
    <property type="match status" value="1"/>
</dbReference>
<keyword evidence="10" id="KW-0862">Zinc</keyword>
<feature type="compositionally biased region" description="Low complexity" evidence="15">
    <location>
        <begin position="374"/>
        <end position="384"/>
    </location>
</feature>
<dbReference type="InterPro" id="IPR017907">
    <property type="entry name" value="Znf_RING_CS"/>
</dbReference>
<evidence type="ECO:0000256" key="14">
    <source>
        <dbReference type="PROSITE-ProRule" id="PRU00175"/>
    </source>
</evidence>
<evidence type="ECO:0000256" key="6">
    <source>
        <dbReference type="ARBA" id="ARBA00022679"/>
    </source>
</evidence>
<evidence type="ECO:0000256" key="4">
    <source>
        <dbReference type="ARBA" id="ARBA00012483"/>
    </source>
</evidence>
<dbReference type="SUPFAM" id="SSF50978">
    <property type="entry name" value="WD40 repeat-like"/>
    <property type="match status" value="1"/>
</dbReference>
<reference evidence="17" key="1">
    <citation type="journal article" date="2023" name="G3 (Bethesda)">
        <title>Whole genome assembly and annotation of the endangered Caribbean coral Acropora cervicornis.</title>
        <authorList>
            <person name="Selwyn J.D."/>
            <person name="Vollmer S.V."/>
        </authorList>
    </citation>
    <scope>NUCLEOTIDE SEQUENCE</scope>
    <source>
        <strain evidence="17">K2</strain>
    </source>
</reference>
<evidence type="ECO:0000256" key="12">
    <source>
        <dbReference type="ARBA" id="ARBA00038499"/>
    </source>
</evidence>
<dbReference type="EC" id="2.3.2.27" evidence="4"/>
<evidence type="ECO:0000256" key="13">
    <source>
        <dbReference type="ARBA" id="ARBA00041081"/>
    </source>
</evidence>
<protein>
    <recommendedName>
        <fullName evidence="13">E3 ubiquitin-protein ligase Hakai</fullName>
        <ecNumber evidence="4">2.3.2.27</ecNumber>
    </recommendedName>
</protein>
<dbReference type="InterPro" id="IPR040380">
    <property type="entry name" value="HAKAI-like_RING-HC"/>
</dbReference>
<feature type="region of interest" description="Disordered" evidence="15">
    <location>
        <begin position="335"/>
        <end position="385"/>
    </location>
</feature>
<dbReference type="Gene3D" id="2.130.10.10">
    <property type="entry name" value="YVTN repeat-like/Quinoprotein amine dehydrogenase"/>
    <property type="match status" value="1"/>
</dbReference>
<accession>A0AAD9PRX6</accession>
<feature type="region of interest" description="Disordered" evidence="15">
    <location>
        <begin position="658"/>
        <end position="722"/>
    </location>
</feature>
<evidence type="ECO:0000313" key="17">
    <source>
        <dbReference type="EMBL" id="KAK2547973.1"/>
    </source>
</evidence>
<dbReference type="InterPro" id="IPR001680">
    <property type="entry name" value="WD40_rpt"/>
</dbReference>
<dbReference type="InterPro" id="IPR036322">
    <property type="entry name" value="WD40_repeat_dom_sf"/>
</dbReference>
<dbReference type="GO" id="GO:0030155">
    <property type="term" value="P:regulation of cell adhesion"/>
    <property type="evidence" value="ECO:0007669"/>
    <property type="project" value="TreeGrafter"/>
</dbReference>
<evidence type="ECO:0000256" key="10">
    <source>
        <dbReference type="ARBA" id="ARBA00022833"/>
    </source>
</evidence>
<feature type="compositionally biased region" description="Low complexity" evidence="15">
    <location>
        <begin position="335"/>
        <end position="345"/>
    </location>
</feature>
<dbReference type="Pfam" id="PF00400">
    <property type="entry name" value="WD40"/>
    <property type="match status" value="1"/>
</dbReference>
<keyword evidence="9" id="KW-0833">Ubl conjugation pathway</keyword>
<evidence type="ECO:0000256" key="7">
    <source>
        <dbReference type="ARBA" id="ARBA00022723"/>
    </source>
</evidence>
<dbReference type="GO" id="GO:0061630">
    <property type="term" value="F:ubiquitin protein ligase activity"/>
    <property type="evidence" value="ECO:0007669"/>
    <property type="project" value="UniProtKB-EC"/>
</dbReference>
<dbReference type="PANTHER" id="PTHR13480">
    <property type="entry name" value="E3 UBIQUITIN-PROTEIN LIGASE HAKAI-RELATED"/>
    <property type="match status" value="1"/>
</dbReference>
<comment type="pathway">
    <text evidence="3">Protein modification; protein ubiquitination.</text>
</comment>
<evidence type="ECO:0000313" key="18">
    <source>
        <dbReference type="Proteomes" id="UP001249851"/>
    </source>
</evidence>
<keyword evidence="5" id="KW-0217">Developmental protein</keyword>
<organism evidence="17 18">
    <name type="scientific">Acropora cervicornis</name>
    <name type="common">Staghorn coral</name>
    <dbReference type="NCBI Taxonomy" id="6130"/>
    <lineage>
        <taxon>Eukaryota</taxon>
        <taxon>Metazoa</taxon>
        <taxon>Cnidaria</taxon>
        <taxon>Anthozoa</taxon>
        <taxon>Hexacorallia</taxon>
        <taxon>Scleractinia</taxon>
        <taxon>Astrocoeniina</taxon>
        <taxon>Acroporidae</taxon>
        <taxon>Acropora</taxon>
    </lineage>
</organism>
<dbReference type="GO" id="GO:0016567">
    <property type="term" value="P:protein ubiquitination"/>
    <property type="evidence" value="ECO:0007669"/>
    <property type="project" value="InterPro"/>
</dbReference>
<dbReference type="PROSITE" id="PS50089">
    <property type="entry name" value="ZF_RING_2"/>
    <property type="match status" value="1"/>
</dbReference>
<evidence type="ECO:0000256" key="9">
    <source>
        <dbReference type="ARBA" id="ARBA00022786"/>
    </source>
</evidence>
<comment type="subcellular location">
    <subcellularLocation>
        <location evidence="2">Nucleus</location>
    </subcellularLocation>
</comment>
<evidence type="ECO:0000256" key="1">
    <source>
        <dbReference type="ARBA" id="ARBA00000900"/>
    </source>
</evidence>
<dbReference type="InterPro" id="IPR015943">
    <property type="entry name" value="WD40/YVTN_repeat-like_dom_sf"/>
</dbReference>
<evidence type="ECO:0000256" key="5">
    <source>
        <dbReference type="ARBA" id="ARBA00022473"/>
    </source>
</evidence>
<dbReference type="CDD" id="cd16508">
    <property type="entry name" value="RING-HC_HAKAI-like"/>
    <property type="match status" value="1"/>
</dbReference>
<dbReference type="PANTHER" id="PTHR13480:SF0">
    <property type="entry name" value="E3 UBIQUITIN-PROTEIN LIGASE HAKAI"/>
    <property type="match status" value="1"/>
</dbReference>
<gene>
    <name evidence="17" type="ORF">P5673_031916</name>
</gene>
<dbReference type="InterPro" id="IPR001841">
    <property type="entry name" value="Znf_RING"/>
</dbReference>
<dbReference type="InterPro" id="IPR013083">
    <property type="entry name" value="Znf_RING/FYVE/PHD"/>
</dbReference>
<feature type="compositionally biased region" description="Basic and acidic residues" evidence="15">
    <location>
        <begin position="352"/>
        <end position="368"/>
    </location>
</feature>
<dbReference type="Gene3D" id="3.30.40.10">
    <property type="entry name" value="Zinc/RING finger domain, C3HC4 (zinc finger)"/>
    <property type="match status" value="1"/>
</dbReference>
<name>A0AAD9PRX6_ACRCE</name>
<reference evidence="17" key="2">
    <citation type="journal article" date="2023" name="Science">
        <title>Genomic signatures of disease resistance in endangered staghorn corals.</title>
        <authorList>
            <person name="Vollmer S.V."/>
            <person name="Selwyn J.D."/>
            <person name="Despard B.A."/>
            <person name="Roesel C.L."/>
        </authorList>
    </citation>
    <scope>NUCLEOTIDE SEQUENCE</scope>
    <source>
        <strain evidence="17">K2</strain>
    </source>
</reference>
<dbReference type="SMART" id="SM00320">
    <property type="entry name" value="WD40"/>
    <property type="match status" value="3"/>
</dbReference>
<evidence type="ECO:0000256" key="8">
    <source>
        <dbReference type="ARBA" id="ARBA00022771"/>
    </source>
</evidence>
<dbReference type="InterPro" id="IPR041042">
    <property type="entry name" value="Znf_Hakai"/>
</dbReference>
<keyword evidence="11" id="KW-0539">Nucleus</keyword>
<evidence type="ECO:0000256" key="15">
    <source>
        <dbReference type="SAM" id="MobiDB-lite"/>
    </source>
</evidence>
<comment type="catalytic activity">
    <reaction evidence="1">
        <text>S-ubiquitinyl-[E2 ubiquitin-conjugating enzyme]-L-cysteine + [acceptor protein]-L-lysine = [E2 ubiquitin-conjugating enzyme]-L-cysteine + N(6)-ubiquitinyl-[acceptor protein]-L-lysine.</text>
        <dbReference type="EC" id="2.3.2.27"/>
    </reaction>
</comment>
<dbReference type="Gene3D" id="6.10.140.2210">
    <property type="match status" value="1"/>
</dbReference>
<feature type="region of interest" description="Disordered" evidence="15">
    <location>
        <begin position="504"/>
        <end position="525"/>
    </location>
</feature>
<comment type="similarity">
    <text evidence="12">Belongs to the Hakai family.</text>
</comment>
<evidence type="ECO:0000259" key="16">
    <source>
        <dbReference type="PROSITE" id="PS50089"/>
    </source>
</evidence>
<comment type="caution">
    <text evidence="17">The sequence shown here is derived from an EMBL/GenBank/DDBJ whole genome shotgun (WGS) entry which is preliminary data.</text>
</comment>